<dbReference type="PANTHER" id="PTHR44196">
    <property type="entry name" value="DEHYDROGENASE/REDUCTASE SDR FAMILY MEMBER 7B"/>
    <property type="match status" value="1"/>
</dbReference>
<organism evidence="4">
    <name type="scientific">Strombidium rassoulzadegani</name>
    <dbReference type="NCBI Taxonomy" id="1082188"/>
    <lineage>
        <taxon>Eukaryota</taxon>
        <taxon>Sar</taxon>
        <taxon>Alveolata</taxon>
        <taxon>Ciliophora</taxon>
        <taxon>Intramacronucleata</taxon>
        <taxon>Spirotrichea</taxon>
        <taxon>Oligotrichia</taxon>
        <taxon>Strombidiidae</taxon>
        <taxon>Strombidium</taxon>
    </lineage>
</organism>
<proteinExistence type="inferred from homology"/>
<protein>
    <submittedName>
        <fullName evidence="4">Uncharacterized protein</fullName>
    </submittedName>
</protein>
<keyword evidence="2" id="KW-0560">Oxidoreductase</keyword>
<dbReference type="AlphaFoldDB" id="A0A7S3CJH3"/>
<dbReference type="EMBL" id="HBIA01001033">
    <property type="protein sequence ID" value="CAE0228722.1"/>
    <property type="molecule type" value="Transcribed_RNA"/>
</dbReference>
<gene>
    <name evidence="4" type="ORF">SRAS04492_LOCUS506</name>
</gene>
<dbReference type="Pfam" id="PF00106">
    <property type="entry name" value="adh_short"/>
    <property type="match status" value="1"/>
</dbReference>
<dbReference type="GO" id="GO:0016020">
    <property type="term" value="C:membrane"/>
    <property type="evidence" value="ECO:0007669"/>
    <property type="project" value="TreeGrafter"/>
</dbReference>
<evidence type="ECO:0000313" key="4">
    <source>
        <dbReference type="EMBL" id="CAE0228722.1"/>
    </source>
</evidence>
<dbReference type="GO" id="GO:0003735">
    <property type="term" value="F:structural constituent of ribosome"/>
    <property type="evidence" value="ECO:0007669"/>
    <property type="project" value="InterPro"/>
</dbReference>
<dbReference type="GO" id="GO:0006412">
    <property type="term" value="P:translation"/>
    <property type="evidence" value="ECO:0007669"/>
    <property type="project" value="InterPro"/>
</dbReference>
<comment type="similarity">
    <text evidence="1">Belongs to the short-chain dehydrogenases/reductases (SDR) family.</text>
</comment>
<dbReference type="Gene3D" id="3.40.50.720">
    <property type="entry name" value="NAD(P)-binding Rossmann-like Domain"/>
    <property type="match status" value="1"/>
</dbReference>
<reference evidence="4" key="1">
    <citation type="submission" date="2021-01" db="EMBL/GenBank/DDBJ databases">
        <authorList>
            <person name="Corre E."/>
            <person name="Pelletier E."/>
            <person name="Niang G."/>
            <person name="Scheremetjew M."/>
            <person name="Finn R."/>
            <person name="Kale V."/>
            <person name="Holt S."/>
            <person name="Cochrane G."/>
            <person name="Meng A."/>
            <person name="Brown T."/>
            <person name="Cohen L."/>
        </authorList>
    </citation>
    <scope>NUCLEOTIDE SEQUENCE</scope>
    <source>
        <strain evidence="4">Ras09</strain>
    </source>
</reference>
<dbReference type="PANTHER" id="PTHR44196:SF1">
    <property type="entry name" value="DEHYDROGENASE_REDUCTASE SDR FAMILY MEMBER 7B"/>
    <property type="match status" value="1"/>
</dbReference>
<dbReference type="GO" id="GO:0005840">
    <property type="term" value="C:ribosome"/>
    <property type="evidence" value="ECO:0007669"/>
    <property type="project" value="InterPro"/>
</dbReference>
<dbReference type="PROSITE" id="PS00732">
    <property type="entry name" value="RIBOSOMAL_S16"/>
    <property type="match status" value="1"/>
</dbReference>
<evidence type="ECO:0000256" key="1">
    <source>
        <dbReference type="ARBA" id="ARBA00006484"/>
    </source>
</evidence>
<dbReference type="PROSITE" id="PS00061">
    <property type="entry name" value="ADH_SHORT"/>
    <property type="match status" value="1"/>
</dbReference>
<dbReference type="InterPro" id="IPR020904">
    <property type="entry name" value="Sc_DH/Rdtase_CS"/>
</dbReference>
<accession>A0A7S3CJH3</accession>
<dbReference type="GO" id="GO:0016491">
    <property type="term" value="F:oxidoreductase activity"/>
    <property type="evidence" value="ECO:0007669"/>
    <property type="project" value="UniProtKB-KW"/>
</dbReference>
<name>A0A7S3CJH3_9SPIT</name>
<sequence>MKINCLSPIALTKAFLPMMIRLSRKGRRPQIVNILSVAGLVGVPVRSFYSASKFALDGFGKALSSELSKEDVNVLQCYPAYVQTNVSKNALVGEGKALGKTDANIGQGIPVEEACDDIVRAIYLRRRWVVIGGPYFQVVSKVANLVPEGLQRRMMAKNYKQQVAAISSSA</sequence>
<dbReference type="InterPro" id="IPR036291">
    <property type="entry name" value="NAD(P)-bd_dom_sf"/>
</dbReference>
<dbReference type="InterPro" id="IPR002347">
    <property type="entry name" value="SDR_fam"/>
</dbReference>
<dbReference type="InterPro" id="IPR020592">
    <property type="entry name" value="Ribosomal_bS16_CS"/>
</dbReference>
<evidence type="ECO:0000256" key="3">
    <source>
        <dbReference type="ARBA" id="ARBA00037096"/>
    </source>
</evidence>
<comment type="function">
    <text evidence="3">Putative oxidoreductase.</text>
</comment>
<dbReference type="PRINTS" id="PR00081">
    <property type="entry name" value="GDHRDH"/>
</dbReference>
<evidence type="ECO:0000256" key="2">
    <source>
        <dbReference type="ARBA" id="ARBA00023002"/>
    </source>
</evidence>
<dbReference type="SUPFAM" id="SSF51735">
    <property type="entry name" value="NAD(P)-binding Rossmann-fold domains"/>
    <property type="match status" value="1"/>
</dbReference>